<protein>
    <submittedName>
        <fullName evidence="1">Uncharacterized protein</fullName>
    </submittedName>
</protein>
<gene>
    <name evidence="1" type="ORF">BpHYR1_031374</name>
</gene>
<evidence type="ECO:0000313" key="1">
    <source>
        <dbReference type="EMBL" id="RNA39147.1"/>
    </source>
</evidence>
<dbReference type="AlphaFoldDB" id="A0A3M7SU37"/>
<keyword evidence="2" id="KW-1185">Reference proteome</keyword>
<dbReference type="Proteomes" id="UP000276133">
    <property type="component" value="Unassembled WGS sequence"/>
</dbReference>
<name>A0A3M7SU37_BRAPC</name>
<evidence type="ECO:0000313" key="2">
    <source>
        <dbReference type="Proteomes" id="UP000276133"/>
    </source>
</evidence>
<reference evidence="1 2" key="1">
    <citation type="journal article" date="2018" name="Sci. Rep.">
        <title>Genomic signatures of local adaptation to the degree of environmental predictability in rotifers.</title>
        <authorList>
            <person name="Franch-Gras L."/>
            <person name="Hahn C."/>
            <person name="Garcia-Roger E.M."/>
            <person name="Carmona M.J."/>
            <person name="Serra M."/>
            <person name="Gomez A."/>
        </authorList>
    </citation>
    <scope>NUCLEOTIDE SEQUENCE [LARGE SCALE GENOMIC DNA]</scope>
    <source>
        <strain evidence="1">HYR1</strain>
    </source>
</reference>
<comment type="caution">
    <text evidence="1">The sequence shown here is derived from an EMBL/GenBank/DDBJ whole genome shotgun (WGS) entry which is preliminary data.</text>
</comment>
<organism evidence="1 2">
    <name type="scientific">Brachionus plicatilis</name>
    <name type="common">Marine rotifer</name>
    <name type="synonym">Brachionus muelleri</name>
    <dbReference type="NCBI Taxonomy" id="10195"/>
    <lineage>
        <taxon>Eukaryota</taxon>
        <taxon>Metazoa</taxon>
        <taxon>Spiralia</taxon>
        <taxon>Gnathifera</taxon>
        <taxon>Rotifera</taxon>
        <taxon>Eurotatoria</taxon>
        <taxon>Monogononta</taxon>
        <taxon>Pseudotrocha</taxon>
        <taxon>Ploima</taxon>
        <taxon>Brachionidae</taxon>
        <taxon>Brachionus</taxon>
    </lineage>
</organism>
<proteinExistence type="predicted"/>
<dbReference type="EMBL" id="REGN01000780">
    <property type="protein sequence ID" value="RNA39147.1"/>
    <property type="molecule type" value="Genomic_DNA"/>
</dbReference>
<sequence length="113" mass="13293">MLSNLCKSNKYNKNCVKIILKRIYFKNLSSSFNPKLKQINTFFGRKFDLNVTATITIWYGKIFITANDHKIVKSKKNQYFHFVFEKFKTSRTITNTTKTAMITSKMMLIMSVN</sequence>
<accession>A0A3M7SU37</accession>